<proteinExistence type="predicted"/>
<comment type="caution">
    <text evidence="2">The sequence shown here is derived from an EMBL/GenBank/DDBJ whole genome shotgun (WGS) entry which is preliminary data.</text>
</comment>
<dbReference type="Proteomes" id="UP001141806">
    <property type="component" value="Unassembled WGS sequence"/>
</dbReference>
<name>A0A9Q0KT36_9MAGN</name>
<organism evidence="2 3">
    <name type="scientific">Protea cynaroides</name>
    <dbReference type="NCBI Taxonomy" id="273540"/>
    <lineage>
        <taxon>Eukaryota</taxon>
        <taxon>Viridiplantae</taxon>
        <taxon>Streptophyta</taxon>
        <taxon>Embryophyta</taxon>
        <taxon>Tracheophyta</taxon>
        <taxon>Spermatophyta</taxon>
        <taxon>Magnoliopsida</taxon>
        <taxon>Proteales</taxon>
        <taxon>Proteaceae</taxon>
        <taxon>Protea</taxon>
    </lineage>
</organism>
<sequence length="302" mass="33813">MMRSSSESKDYGETEYVIEEPSLDDLGTTNLPRLDDLGTPNWEFDDSTYSNESRTFIVDASTSLVIKWGASGVDIKEAGLSKINEDGWDEKPEGAVLVERGAEGQLKLRLTVKTLFTIEGGESGEGRICWKPSPDDVGEIWEPQKQVSYDCGEGVANGYSRRCSDRVRRRLFRVNLSLHFSLFDRQQNEIVVKDQAKTEGINIGNFNPDSNDLKGGKSLEKTNQNVKRQRRIEDDDDLLQILLQAQGERYLSYQKPQVPKPSKPAVNLVQPPPPPAQYAKDQSRGVAPVNPSSPILLRCRNL</sequence>
<feature type="region of interest" description="Disordered" evidence="1">
    <location>
        <begin position="205"/>
        <end position="229"/>
    </location>
</feature>
<feature type="compositionally biased region" description="Basic and acidic residues" evidence="1">
    <location>
        <begin position="1"/>
        <end position="12"/>
    </location>
</feature>
<feature type="compositionally biased region" description="Basic and acidic residues" evidence="1">
    <location>
        <begin position="211"/>
        <end position="220"/>
    </location>
</feature>
<evidence type="ECO:0000313" key="2">
    <source>
        <dbReference type="EMBL" id="KAJ4976202.1"/>
    </source>
</evidence>
<evidence type="ECO:0000313" key="3">
    <source>
        <dbReference type="Proteomes" id="UP001141806"/>
    </source>
</evidence>
<evidence type="ECO:0000256" key="1">
    <source>
        <dbReference type="SAM" id="MobiDB-lite"/>
    </source>
</evidence>
<dbReference type="EMBL" id="JAMYWD010000003">
    <property type="protein sequence ID" value="KAJ4976202.1"/>
    <property type="molecule type" value="Genomic_DNA"/>
</dbReference>
<protein>
    <submittedName>
        <fullName evidence="2">Uncharacterized protein</fullName>
    </submittedName>
</protein>
<gene>
    <name evidence="2" type="ORF">NE237_001308</name>
</gene>
<keyword evidence="3" id="KW-1185">Reference proteome</keyword>
<accession>A0A9Q0KT36</accession>
<reference evidence="2" key="1">
    <citation type="journal article" date="2023" name="Plant J.">
        <title>The genome of the king protea, Protea cynaroides.</title>
        <authorList>
            <person name="Chang J."/>
            <person name="Duong T.A."/>
            <person name="Schoeman C."/>
            <person name="Ma X."/>
            <person name="Roodt D."/>
            <person name="Barker N."/>
            <person name="Li Z."/>
            <person name="Van de Peer Y."/>
            <person name="Mizrachi E."/>
        </authorList>
    </citation>
    <scope>NUCLEOTIDE SEQUENCE</scope>
    <source>
        <tissue evidence="2">Young leaves</tissue>
    </source>
</reference>
<dbReference type="AlphaFoldDB" id="A0A9Q0KT36"/>
<feature type="region of interest" description="Disordered" evidence="1">
    <location>
        <begin position="255"/>
        <end position="293"/>
    </location>
</feature>
<feature type="region of interest" description="Disordered" evidence="1">
    <location>
        <begin position="1"/>
        <end position="36"/>
    </location>
</feature>